<sequence length="108" mass="11819">MITPYVMFANLGELDETPTDGTLRRTLHNNQQAKVVAFNVSAGQELSEHTASTPAVLHFLSGDRKVELGDDLVAATTGAWIHMPANLPHRIRTKTPVTMLLTPLKMAK</sequence>
<evidence type="ECO:0000313" key="2">
    <source>
        <dbReference type="Proteomes" id="UP001155241"/>
    </source>
</evidence>
<dbReference type="RefSeq" id="WP_252851026.1">
    <property type="nucleotide sequence ID" value="NZ_JAMXLR010000015.1"/>
</dbReference>
<dbReference type="Proteomes" id="UP001155241">
    <property type="component" value="Unassembled WGS sequence"/>
</dbReference>
<dbReference type="PANTHER" id="PTHR37694:SF1">
    <property type="entry name" value="SLR8022 PROTEIN"/>
    <property type="match status" value="1"/>
</dbReference>
<dbReference type="PANTHER" id="PTHR37694">
    <property type="entry name" value="SLR8022 PROTEIN"/>
    <property type="match status" value="1"/>
</dbReference>
<dbReference type="EMBL" id="JAMXLR010000015">
    <property type="protein sequence ID" value="MCO6042926.1"/>
    <property type="molecule type" value="Genomic_DNA"/>
</dbReference>
<protein>
    <submittedName>
        <fullName evidence="1">Cupin domain-containing protein</fullName>
    </submittedName>
</protein>
<dbReference type="Gene3D" id="2.60.120.10">
    <property type="entry name" value="Jelly Rolls"/>
    <property type="match status" value="1"/>
</dbReference>
<name>A0A9X2JEQ8_9BACT</name>
<keyword evidence="2" id="KW-1185">Reference proteome</keyword>
<proteinExistence type="predicted"/>
<comment type="caution">
    <text evidence="1">The sequence shown here is derived from an EMBL/GenBank/DDBJ whole genome shotgun (WGS) entry which is preliminary data.</text>
</comment>
<dbReference type="AlphaFoldDB" id="A0A9X2JEQ8"/>
<accession>A0A9X2JEQ8</accession>
<dbReference type="InterPro" id="IPR014710">
    <property type="entry name" value="RmlC-like_jellyroll"/>
</dbReference>
<gene>
    <name evidence="1" type="ORF">NG895_03300</name>
</gene>
<dbReference type="SUPFAM" id="SSF51182">
    <property type="entry name" value="RmlC-like cupins"/>
    <property type="match status" value="1"/>
</dbReference>
<dbReference type="InterPro" id="IPR011051">
    <property type="entry name" value="RmlC_Cupin_sf"/>
</dbReference>
<reference evidence="1" key="1">
    <citation type="submission" date="2022-06" db="EMBL/GenBank/DDBJ databases">
        <title>Aeoliella straminimaris, a novel planctomycete from sediments.</title>
        <authorList>
            <person name="Vitorino I.R."/>
            <person name="Lage O.M."/>
        </authorList>
    </citation>
    <scope>NUCLEOTIDE SEQUENCE</scope>
    <source>
        <strain evidence="1">ICT_H6.2</strain>
    </source>
</reference>
<dbReference type="CDD" id="cd02230">
    <property type="entry name" value="cupin_HP0902-like"/>
    <property type="match status" value="1"/>
</dbReference>
<organism evidence="1 2">
    <name type="scientific">Aeoliella straminimaris</name>
    <dbReference type="NCBI Taxonomy" id="2954799"/>
    <lineage>
        <taxon>Bacteria</taxon>
        <taxon>Pseudomonadati</taxon>
        <taxon>Planctomycetota</taxon>
        <taxon>Planctomycetia</taxon>
        <taxon>Pirellulales</taxon>
        <taxon>Lacipirellulaceae</taxon>
        <taxon>Aeoliella</taxon>
    </lineage>
</organism>
<evidence type="ECO:0000313" key="1">
    <source>
        <dbReference type="EMBL" id="MCO6042926.1"/>
    </source>
</evidence>